<evidence type="ECO:0000313" key="2">
    <source>
        <dbReference type="Proteomes" id="UP000005546"/>
    </source>
</evidence>
<keyword evidence="2" id="KW-1185">Reference proteome</keyword>
<dbReference type="EMBL" id="AFBR01000008">
    <property type="protein sequence ID" value="EGG57420.1"/>
    <property type="molecule type" value="Genomic_DNA"/>
</dbReference>
<dbReference type="HOGENOM" id="CLU_2509712_0_0_10"/>
<evidence type="ECO:0000313" key="1">
    <source>
        <dbReference type="EMBL" id="EGG57420.1"/>
    </source>
</evidence>
<name>F3QQC9_9BACT</name>
<sequence length="85" mass="9851">MTGAQILLARSFHHIIGAAFTIKGTLFKRRPLFFAHTIFGFDTLTKKKKSWRSRNICATFIAHVLLCSINISDEYHPSKHFFKRL</sequence>
<gene>
    <name evidence="1" type="ORF">HMPREF9442_00367</name>
</gene>
<accession>F3QQC9</accession>
<organism evidence="1 2">
    <name type="scientific">Paraprevotella xylaniphila YIT 11841</name>
    <dbReference type="NCBI Taxonomy" id="762982"/>
    <lineage>
        <taxon>Bacteria</taxon>
        <taxon>Pseudomonadati</taxon>
        <taxon>Bacteroidota</taxon>
        <taxon>Bacteroidia</taxon>
        <taxon>Bacteroidales</taxon>
        <taxon>Prevotellaceae</taxon>
        <taxon>Paraprevotella</taxon>
    </lineage>
</organism>
<dbReference type="Proteomes" id="UP000005546">
    <property type="component" value="Unassembled WGS sequence"/>
</dbReference>
<protein>
    <submittedName>
        <fullName evidence="1">Conserved domain protein</fullName>
    </submittedName>
</protein>
<comment type="caution">
    <text evidence="1">The sequence shown here is derived from an EMBL/GenBank/DDBJ whole genome shotgun (WGS) entry which is preliminary data.</text>
</comment>
<dbReference type="AlphaFoldDB" id="F3QQC9"/>
<proteinExistence type="predicted"/>
<reference evidence="1 2" key="1">
    <citation type="submission" date="2011-02" db="EMBL/GenBank/DDBJ databases">
        <authorList>
            <person name="Weinstock G."/>
            <person name="Sodergren E."/>
            <person name="Clifton S."/>
            <person name="Fulton L."/>
            <person name="Fulton B."/>
            <person name="Courtney L."/>
            <person name="Fronick C."/>
            <person name="Harrison M."/>
            <person name="Strong C."/>
            <person name="Farmer C."/>
            <person name="Delahaunty K."/>
            <person name="Markovic C."/>
            <person name="Hall O."/>
            <person name="Minx P."/>
            <person name="Tomlinson C."/>
            <person name="Mitreva M."/>
            <person name="Hou S."/>
            <person name="Chen J."/>
            <person name="Wollam A."/>
            <person name="Pepin K.H."/>
            <person name="Johnson M."/>
            <person name="Bhonagiri V."/>
            <person name="Zhang X."/>
            <person name="Suruliraj S."/>
            <person name="Warren W."/>
            <person name="Chinwalla A."/>
            <person name="Mardis E.R."/>
            <person name="Wilson R.K."/>
        </authorList>
    </citation>
    <scope>NUCLEOTIDE SEQUENCE [LARGE SCALE GENOMIC DNA]</scope>
    <source>
        <strain evidence="1 2">YIT 11841</strain>
    </source>
</reference>